<comment type="caution">
    <text evidence="20">The sequence shown here is derived from an EMBL/GenBank/DDBJ whole genome shotgun (WGS) entry which is preliminary data.</text>
</comment>
<evidence type="ECO:0000256" key="15">
    <source>
        <dbReference type="ARBA" id="ARBA00032605"/>
    </source>
</evidence>
<keyword evidence="9 19" id="KW-0808">Transferase</keyword>
<evidence type="ECO:0000256" key="5">
    <source>
        <dbReference type="ARBA" id="ARBA00013200"/>
    </source>
</evidence>
<keyword evidence="12 19" id="KW-1133">Transmembrane helix</keyword>
<dbReference type="PANTHER" id="PTHR34148:SF1">
    <property type="entry name" value="ADENOSYLCOBINAMIDE-GDP RIBAZOLETRANSFERASE"/>
    <property type="match status" value="1"/>
</dbReference>
<evidence type="ECO:0000256" key="14">
    <source>
        <dbReference type="ARBA" id="ARBA00025228"/>
    </source>
</evidence>
<organism evidence="20 21">
    <name type="scientific">Jiella flava</name>
    <dbReference type="NCBI Taxonomy" id="2816857"/>
    <lineage>
        <taxon>Bacteria</taxon>
        <taxon>Pseudomonadati</taxon>
        <taxon>Pseudomonadota</taxon>
        <taxon>Alphaproteobacteria</taxon>
        <taxon>Hyphomicrobiales</taxon>
        <taxon>Aurantimonadaceae</taxon>
        <taxon>Jiella</taxon>
    </lineage>
</organism>
<comment type="cofactor">
    <cofactor evidence="1 19">
        <name>Mg(2+)</name>
        <dbReference type="ChEBI" id="CHEBI:18420"/>
    </cofactor>
</comment>
<evidence type="ECO:0000256" key="8">
    <source>
        <dbReference type="ARBA" id="ARBA00022573"/>
    </source>
</evidence>
<keyword evidence="10 19" id="KW-0812">Transmembrane</keyword>
<keyword evidence="8 19" id="KW-0169">Cobalamin biosynthesis</keyword>
<gene>
    <name evidence="19" type="primary">cobS</name>
    <name evidence="20" type="ORF">J1C48_04170</name>
</gene>
<evidence type="ECO:0000256" key="3">
    <source>
        <dbReference type="ARBA" id="ARBA00004663"/>
    </source>
</evidence>
<dbReference type="HAMAP" id="MF_00719">
    <property type="entry name" value="CobS"/>
    <property type="match status" value="1"/>
</dbReference>
<evidence type="ECO:0000256" key="16">
    <source>
        <dbReference type="ARBA" id="ARBA00032853"/>
    </source>
</evidence>
<dbReference type="AlphaFoldDB" id="A0A939JV95"/>
<feature type="transmembrane region" description="Helical" evidence="19">
    <location>
        <begin position="230"/>
        <end position="247"/>
    </location>
</feature>
<evidence type="ECO:0000256" key="10">
    <source>
        <dbReference type="ARBA" id="ARBA00022692"/>
    </source>
</evidence>
<feature type="transmembrane region" description="Helical" evidence="19">
    <location>
        <begin position="59"/>
        <end position="77"/>
    </location>
</feature>
<name>A0A939JV95_9HYPH</name>
<keyword evidence="7 19" id="KW-1003">Cell membrane</keyword>
<keyword evidence="21" id="KW-1185">Reference proteome</keyword>
<sequence length="278" mass="27939">MQPITGVYRATLRAAAFLTRLPIPAAAFEDLADSAEAPAAGENEASSSPCYQLSGDAHTFPLVGLIAAAPAALLLVALPPLGLSPLVTAILAVAALVAMTGALHEDGLGDVADGLFGHHDRTRTLDIMHDSRVGNYGAIALILSLGLRAALLAELGAARPILAAGAMLAAATASRGAMAAVWALTPPATNTGLAARAGQPSARRGRVALILGSLIAIAIALPLAGLLPSVAAILLAALTLIAFRRALIRRLGGQTGDCLGTAQQLCEIAVLLGLAMGR</sequence>
<dbReference type="GO" id="GO:0005886">
    <property type="term" value="C:plasma membrane"/>
    <property type="evidence" value="ECO:0007669"/>
    <property type="project" value="UniProtKB-SubCell"/>
</dbReference>
<comment type="catalytic activity">
    <reaction evidence="17 19">
        <text>alpha-ribazole + adenosylcob(III)inamide-GDP = adenosylcob(III)alamin + GMP + H(+)</text>
        <dbReference type="Rhea" id="RHEA:16049"/>
        <dbReference type="ChEBI" id="CHEBI:10329"/>
        <dbReference type="ChEBI" id="CHEBI:15378"/>
        <dbReference type="ChEBI" id="CHEBI:18408"/>
        <dbReference type="ChEBI" id="CHEBI:58115"/>
        <dbReference type="ChEBI" id="CHEBI:60487"/>
        <dbReference type="EC" id="2.7.8.26"/>
    </reaction>
</comment>
<comment type="similarity">
    <text evidence="4 19">Belongs to the CobS family.</text>
</comment>
<dbReference type="InterPro" id="IPR003805">
    <property type="entry name" value="CobS"/>
</dbReference>
<accession>A0A939JV95</accession>
<keyword evidence="13 19" id="KW-0472">Membrane</keyword>
<comment type="subcellular location">
    <subcellularLocation>
        <location evidence="2 19">Cell membrane</location>
        <topology evidence="2 19">Multi-pass membrane protein</topology>
    </subcellularLocation>
</comment>
<dbReference type="EMBL" id="JAFMPP010000002">
    <property type="protein sequence ID" value="MBO0661762.1"/>
    <property type="molecule type" value="Genomic_DNA"/>
</dbReference>
<proteinExistence type="inferred from homology"/>
<feature type="transmembrane region" description="Helical" evidence="19">
    <location>
        <begin position="83"/>
        <end position="103"/>
    </location>
</feature>
<evidence type="ECO:0000256" key="13">
    <source>
        <dbReference type="ARBA" id="ARBA00023136"/>
    </source>
</evidence>
<evidence type="ECO:0000313" key="21">
    <source>
        <dbReference type="Proteomes" id="UP000664122"/>
    </source>
</evidence>
<evidence type="ECO:0000256" key="19">
    <source>
        <dbReference type="HAMAP-Rule" id="MF_00719"/>
    </source>
</evidence>
<feature type="transmembrane region" description="Helical" evidence="19">
    <location>
        <begin position="161"/>
        <end position="184"/>
    </location>
</feature>
<dbReference type="GO" id="GO:0009236">
    <property type="term" value="P:cobalamin biosynthetic process"/>
    <property type="evidence" value="ECO:0007669"/>
    <property type="project" value="UniProtKB-UniRule"/>
</dbReference>
<evidence type="ECO:0000256" key="17">
    <source>
        <dbReference type="ARBA" id="ARBA00048623"/>
    </source>
</evidence>
<evidence type="ECO:0000256" key="18">
    <source>
        <dbReference type="ARBA" id="ARBA00049504"/>
    </source>
</evidence>
<evidence type="ECO:0000256" key="1">
    <source>
        <dbReference type="ARBA" id="ARBA00001946"/>
    </source>
</evidence>
<comment type="pathway">
    <text evidence="3 19">Cofactor biosynthesis; adenosylcobalamin biosynthesis; adenosylcobalamin from cob(II)yrinate a,c-diamide: step 7/7.</text>
</comment>
<dbReference type="Proteomes" id="UP000664122">
    <property type="component" value="Unassembled WGS sequence"/>
</dbReference>
<evidence type="ECO:0000256" key="12">
    <source>
        <dbReference type="ARBA" id="ARBA00022989"/>
    </source>
</evidence>
<dbReference type="RefSeq" id="WP_207256454.1">
    <property type="nucleotide sequence ID" value="NZ_JAFMPP010000002.1"/>
</dbReference>
<keyword evidence="11 19" id="KW-0460">Magnesium</keyword>
<dbReference type="PANTHER" id="PTHR34148">
    <property type="entry name" value="ADENOSYLCOBINAMIDE-GDP RIBAZOLETRANSFERASE"/>
    <property type="match status" value="1"/>
</dbReference>
<dbReference type="EC" id="2.7.8.26" evidence="5 19"/>
<dbReference type="GO" id="GO:0051073">
    <property type="term" value="F:adenosylcobinamide-GDP ribazoletransferase activity"/>
    <property type="evidence" value="ECO:0007669"/>
    <property type="project" value="UniProtKB-UniRule"/>
</dbReference>
<evidence type="ECO:0000256" key="7">
    <source>
        <dbReference type="ARBA" id="ARBA00022475"/>
    </source>
</evidence>
<evidence type="ECO:0000256" key="9">
    <source>
        <dbReference type="ARBA" id="ARBA00022679"/>
    </source>
</evidence>
<comment type="catalytic activity">
    <reaction evidence="18 19">
        <text>alpha-ribazole 5'-phosphate + adenosylcob(III)inamide-GDP = adenosylcob(III)alamin 5'-phosphate + GMP + H(+)</text>
        <dbReference type="Rhea" id="RHEA:23560"/>
        <dbReference type="ChEBI" id="CHEBI:15378"/>
        <dbReference type="ChEBI" id="CHEBI:57918"/>
        <dbReference type="ChEBI" id="CHEBI:58115"/>
        <dbReference type="ChEBI" id="CHEBI:60487"/>
        <dbReference type="ChEBI" id="CHEBI:60493"/>
        <dbReference type="EC" id="2.7.8.26"/>
    </reaction>
</comment>
<evidence type="ECO:0000256" key="4">
    <source>
        <dbReference type="ARBA" id="ARBA00010561"/>
    </source>
</evidence>
<dbReference type="GO" id="GO:0008818">
    <property type="term" value="F:cobalamin 5'-phosphate synthase activity"/>
    <property type="evidence" value="ECO:0007669"/>
    <property type="project" value="UniProtKB-UniRule"/>
</dbReference>
<dbReference type="Pfam" id="PF02654">
    <property type="entry name" value="CobS"/>
    <property type="match status" value="1"/>
</dbReference>
<evidence type="ECO:0000256" key="2">
    <source>
        <dbReference type="ARBA" id="ARBA00004651"/>
    </source>
</evidence>
<evidence type="ECO:0000256" key="11">
    <source>
        <dbReference type="ARBA" id="ARBA00022842"/>
    </source>
</evidence>
<reference evidence="20" key="1">
    <citation type="submission" date="2021-03" db="EMBL/GenBank/DDBJ databases">
        <title>Whole genome sequence of Jiella sp. CQZ9-1.</title>
        <authorList>
            <person name="Tuo L."/>
        </authorList>
    </citation>
    <scope>NUCLEOTIDE SEQUENCE</scope>
    <source>
        <strain evidence="20">CQZ9-1</strain>
    </source>
</reference>
<comment type="function">
    <text evidence="14 19">Joins adenosylcobinamide-GDP and alpha-ribazole to generate adenosylcobalamin (Ado-cobalamin). Also synthesizes adenosylcobalamin 5'-phosphate from adenosylcobinamide-GDP and alpha-ribazole 5'-phosphate.</text>
</comment>
<evidence type="ECO:0000256" key="6">
    <source>
        <dbReference type="ARBA" id="ARBA00015850"/>
    </source>
</evidence>
<feature type="transmembrane region" description="Helical" evidence="19">
    <location>
        <begin position="133"/>
        <end position="155"/>
    </location>
</feature>
<feature type="transmembrane region" description="Helical" evidence="19">
    <location>
        <begin position="205"/>
        <end position="224"/>
    </location>
</feature>
<protein>
    <recommendedName>
        <fullName evidence="6 19">Adenosylcobinamide-GDP ribazoletransferase</fullName>
        <ecNumber evidence="5 19">2.7.8.26</ecNumber>
    </recommendedName>
    <alternativeName>
        <fullName evidence="16 19">Cobalamin synthase</fullName>
    </alternativeName>
    <alternativeName>
        <fullName evidence="15 19">Cobalamin-5'-phosphate synthase</fullName>
    </alternativeName>
</protein>
<evidence type="ECO:0000313" key="20">
    <source>
        <dbReference type="EMBL" id="MBO0661762.1"/>
    </source>
</evidence>